<evidence type="ECO:0000256" key="9">
    <source>
        <dbReference type="ARBA" id="ARBA00022857"/>
    </source>
</evidence>
<evidence type="ECO:0000313" key="20">
    <source>
        <dbReference type="EMBL" id="MEL0566043.1"/>
    </source>
</evidence>
<evidence type="ECO:0000256" key="7">
    <source>
        <dbReference type="ARBA" id="ARBA00022723"/>
    </source>
</evidence>
<evidence type="ECO:0000256" key="12">
    <source>
        <dbReference type="ARBA" id="ARBA00049861"/>
    </source>
</evidence>
<evidence type="ECO:0000259" key="18">
    <source>
        <dbReference type="PROSITE" id="PS51747"/>
    </source>
</evidence>
<protein>
    <recommendedName>
        <fullName evidence="14">Riboflavin biosynthesis protein RibD</fullName>
    </recommendedName>
    <domain>
        <recommendedName>
            <fullName evidence="14">Diaminohydroxyphosphoribosylaminopyrimidine deaminase</fullName>
            <shortName evidence="14">DRAP deaminase</shortName>
            <ecNumber evidence="14">3.5.4.26</ecNumber>
        </recommendedName>
        <alternativeName>
            <fullName evidence="14">Riboflavin-specific deaminase</fullName>
        </alternativeName>
    </domain>
    <domain>
        <recommendedName>
            <fullName evidence="14">5-amino-6-(5-phosphoribosylamino)uracil reductase</fullName>
            <ecNumber evidence="14">1.1.1.193</ecNumber>
        </recommendedName>
        <alternativeName>
            <fullName evidence="14">HTP reductase</fullName>
        </alternativeName>
    </domain>
</protein>
<keyword evidence="6 14" id="KW-0686">Riboflavin biosynthesis</keyword>
<dbReference type="InterPro" id="IPR004794">
    <property type="entry name" value="Eubact_RibD"/>
</dbReference>
<dbReference type="Pfam" id="PF01872">
    <property type="entry name" value="RibD_C"/>
    <property type="match status" value="1"/>
</dbReference>
<comment type="catalytic activity">
    <reaction evidence="12 14">
        <text>5-amino-6-(5-phospho-D-ribitylamino)uracil + NADP(+) = 5-amino-6-(5-phospho-D-ribosylamino)uracil + NADPH + H(+)</text>
        <dbReference type="Rhea" id="RHEA:17845"/>
        <dbReference type="ChEBI" id="CHEBI:15378"/>
        <dbReference type="ChEBI" id="CHEBI:57783"/>
        <dbReference type="ChEBI" id="CHEBI:58349"/>
        <dbReference type="ChEBI" id="CHEBI:58421"/>
        <dbReference type="ChEBI" id="CHEBI:58453"/>
        <dbReference type="EC" id="1.1.1.193"/>
    </reaction>
</comment>
<comment type="function">
    <text evidence="1 14">Converts 2,5-diamino-6-(ribosylamino)-4(3h)-pyrimidinone 5'-phosphate into 5-amino-6-(ribosylamino)-2,4(1h,3h)-pyrimidinedione 5'-phosphate.</text>
</comment>
<feature type="active site" description="Proton donor" evidence="15">
    <location>
        <position position="54"/>
    </location>
</feature>
<evidence type="ECO:0000256" key="10">
    <source>
        <dbReference type="ARBA" id="ARBA00023002"/>
    </source>
</evidence>
<dbReference type="PIRSF" id="PIRSF006769">
    <property type="entry name" value="RibD"/>
    <property type="match status" value="1"/>
</dbReference>
<evidence type="ECO:0000313" key="21">
    <source>
        <dbReference type="Proteomes" id="UP000327236"/>
    </source>
</evidence>
<dbReference type="AlphaFoldDB" id="A0A5N1IIB3"/>
<dbReference type="NCBIfam" id="TIGR00326">
    <property type="entry name" value="eubact_ribD"/>
    <property type="match status" value="1"/>
</dbReference>
<dbReference type="PANTHER" id="PTHR38011:SF7">
    <property type="entry name" value="2,5-DIAMINO-6-RIBOSYLAMINO-4(3H)-PYRIMIDINONE 5'-PHOSPHATE REDUCTASE"/>
    <property type="match status" value="1"/>
</dbReference>
<dbReference type="InterPro" id="IPR016192">
    <property type="entry name" value="APOBEC/CMP_deaminase_Zn-bd"/>
</dbReference>
<keyword evidence="14 19" id="KW-0378">Hydrolase</keyword>
<reference evidence="20 22" key="2">
    <citation type="submission" date="2024-04" db="EMBL/GenBank/DDBJ databases">
        <title>Three lactobacilli isolated from voided urine samples from females with type 2 diabetes.</title>
        <authorList>
            <person name="Kula A."/>
            <person name="Stegman N."/>
            <person name="Putonti C."/>
        </authorList>
    </citation>
    <scope>NUCLEOTIDE SEQUENCE [LARGE SCALE GENOMIC DNA]</scope>
    <source>
        <strain evidence="20 22">1855</strain>
    </source>
</reference>
<dbReference type="Proteomes" id="UP000327236">
    <property type="component" value="Unassembled WGS sequence"/>
</dbReference>
<evidence type="ECO:0000313" key="22">
    <source>
        <dbReference type="Proteomes" id="UP001385848"/>
    </source>
</evidence>
<keyword evidence="11" id="KW-0511">Multifunctional enzyme</keyword>
<dbReference type="SUPFAM" id="SSF53927">
    <property type="entry name" value="Cytidine deaminase-like"/>
    <property type="match status" value="1"/>
</dbReference>
<organism evidence="19 21">
    <name type="scientific">Lactobacillus jensenii</name>
    <dbReference type="NCBI Taxonomy" id="109790"/>
    <lineage>
        <taxon>Bacteria</taxon>
        <taxon>Bacillati</taxon>
        <taxon>Bacillota</taxon>
        <taxon>Bacilli</taxon>
        <taxon>Lactobacillales</taxon>
        <taxon>Lactobacillaceae</taxon>
        <taxon>Lactobacillus</taxon>
    </lineage>
</organism>
<feature type="binding site" evidence="17">
    <location>
        <position position="87"/>
    </location>
    <ligand>
        <name>Zn(2+)</name>
        <dbReference type="ChEBI" id="CHEBI:29105"/>
        <note>catalytic</note>
    </ligand>
</feature>
<dbReference type="InterPro" id="IPR016193">
    <property type="entry name" value="Cytidine_deaminase-like"/>
</dbReference>
<dbReference type="GO" id="GO:0008703">
    <property type="term" value="F:5-amino-6-(5-phosphoribosylamino)uracil reductase activity"/>
    <property type="evidence" value="ECO:0007669"/>
    <property type="project" value="UniProtKB-EC"/>
</dbReference>
<evidence type="ECO:0000313" key="19">
    <source>
        <dbReference type="EMBL" id="KAA9323180.1"/>
    </source>
</evidence>
<name>A0A5N1IIB3_LACJE</name>
<dbReference type="EMBL" id="VYWW01000011">
    <property type="protein sequence ID" value="KAA9323180.1"/>
    <property type="molecule type" value="Genomic_DNA"/>
</dbReference>
<dbReference type="RefSeq" id="WP_006585402.1">
    <property type="nucleotide sequence ID" value="NZ_CATOUV010000001.1"/>
</dbReference>
<evidence type="ECO:0000256" key="11">
    <source>
        <dbReference type="ARBA" id="ARBA00023268"/>
    </source>
</evidence>
<evidence type="ECO:0000256" key="17">
    <source>
        <dbReference type="PIRSR" id="PIRSR006769-3"/>
    </source>
</evidence>
<dbReference type="SUPFAM" id="SSF53597">
    <property type="entry name" value="Dihydrofolate reductase-like"/>
    <property type="match status" value="1"/>
</dbReference>
<feature type="binding site" evidence="16">
    <location>
        <position position="202"/>
    </location>
    <ligand>
        <name>NADP(+)</name>
        <dbReference type="ChEBI" id="CHEBI:58349"/>
    </ligand>
</feature>
<feature type="binding site" evidence="17">
    <location>
        <position position="78"/>
    </location>
    <ligand>
        <name>Zn(2+)</name>
        <dbReference type="ChEBI" id="CHEBI:29105"/>
        <note>catalytic</note>
    </ligand>
</feature>
<feature type="binding site" evidence="16">
    <location>
        <position position="288"/>
    </location>
    <ligand>
        <name>substrate</name>
    </ligand>
</feature>
<feature type="binding site" evidence="16">
    <location>
        <position position="157"/>
    </location>
    <ligand>
        <name>NADP(+)</name>
        <dbReference type="ChEBI" id="CHEBI:58349"/>
    </ligand>
</feature>
<evidence type="ECO:0000256" key="2">
    <source>
        <dbReference type="ARBA" id="ARBA00004882"/>
    </source>
</evidence>
<comment type="caution">
    <text evidence="19">The sequence shown here is derived from an EMBL/GenBank/DDBJ whole genome shotgun (WGS) entry which is preliminary data.</text>
</comment>
<proteinExistence type="inferred from homology"/>
<evidence type="ECO:0000256" key="4">
    <source>
        <dbReference type="ARBA" id="ARBA00005259"/>
    </source>
</evidence>
<keyword evidence="7 14" id="KW-0479">Metal-binding</keyword>
<keyword evidence="10 14" id="KW-0560">Oxidoreductase</keyword>
<evidence type="ECO:0000256" key="3">
    <source>
        <dbReference type="ARBA" id="ARBA00004910"/>
    </source>
</evidence>
<feature type="binding site" evidence="16">
    <location>
        <position position="198"/>
    </location>
    <ligand>
        <name>NADP(+)</name>
        <dbReference type="ChEBI" id="CHEBI:58349"/>
    </ligand>
</feature>
<evidence type="ECO:0000256" key="6">
    <source>
        <dbReference type="ARBA" id="ARBA00022619"/>
    </source>
</evidence>
<dbReference type="OrthoDB" id="9800865at2"/>
<comment type="cofactor">
    <cofactor evidence="14 17">
        <name>Zn(2+)</name>
        <dbReference type="ChEBI" id="CHEBI:29105"/>
    </cofactor>
    <text evidence="14 17">Binds 1 zinc ion.</text>
</comment>
<dbReference type="InterPro" id="IPR050765">
    <property type="entry name" value="Riboflavin_Biosynth_HTPR"/>
</dbReference>
<comment type="similarity">
    <text evidence="5 14">In the C-terminal section; belongs to the HTP reductase family.</text>
</comment>
<accession>A0A5N1IIB3</accession>
<dbReference type="CDD" id="cd01284">
    <property type="entry name" value="Riboflavin_deaminase-reductase"/>
    <property type="match status" value="1"/>
</dbReference>
<reference evidence="19 21" key="1">
    <citation type="submission" date="2019-09" db="EMBL/GenBank/DDBJ databases">
        <title>Draft genome sequence assemblies of isolates from the urinary tract.</title>
        <authorList>
            <person name="Mores C.R."/>
            <person name="Putonti C."/>
            <person name="Wolfe A.J."/>
        </authorList>
    </citation>
    <scope>NUCLEOTIDE SEQUENCE [LARGE SCALE GENOMIC DNA]</scope>
    <source>
        <strain evidence="19 21">UMB246</strain>
    </source>
</reference>
<feature type="domain" description="CMP/dCMP-type deaminase" evidence="18">
    <location>
        <begin position="3"/>
        <end position="126"/>
    </location>
</feature>
<dbReference type="GO" id="GO:0008270">
    <property type="term" value="F:zinc ion binding"/>
    <property type="evidence" value="ECO:0007669"/>
    <property type="project" value="InterPro"/>
</dbReference>
<sequence length="352" mass="39625">MMKTDEDFMGLALTEASKGRYHTWTNPMVGAVVVKDNQVLATGYHHRYGDVHAERDAISKLTPEQLFNSTLYVTLEPCNHTGKQPPCSDLIIASKIKRVVISEIDPHSLVTGKGIKKLKAHNISVTTGVLAQEAKKLNQHYVYFYEHNLPYVTLKQALSLDHKCSYPNKRIQITGNAASQRVHQERADYQAIMVGSSTALIDNPTLLTSIKQDHPPIRLVIDRRGRLLNQQLTLFSDNRAPTWIFTQNPELAKTSYPPHVKVFLLDQGTLTEVLQILAQNKVQSVYVEGGPALMKSFVEEKLAQELITYFSPTFLGSNALDGFEITENLKLIQPNYQVLDKDIRISGRIDYV</sequence>
<dbReference type="EC" id="3.5.4.26" evidence="14"/>
<keyword evidence="22" id="KW-1185">Reference proteome</keyword>
<gene>
    <name evidence="19" type="primary">ribD</name>
    <name evidence="20" type="ORF">AAC431_09020</name>
    <name evidence="19" type="ORF">F6H94_03490</name>
</gene>
<evidence type="ECO:0000256" key="14">
    <source>
        <dbReference type="PIRNR" id="PIRNR006769"/>
    </source>
</evidence>
<evidence type="ECO:0000256" key="16">
    <source>
        <dbReference type="PIRSR" id="PIRSR006769-2"/>
    </source>
</evidence>
<comment type="catalytic activity">
    <reaction evidence="13 14">
        <text>2,5-diamino-6-hydroxy-4-(5-phosphoribosylamino)-pyrimidine + H2O + H(+) = 5-amino-6-(5-phospho-D-ribosylamino)uracil + NH4(+)</text>
        <dbReference type="Rhea" id="RHEA:21868"/>
        <dbReference type="ChEBI" id="CHEBI:15377"/>
        <dbReference type="ChEBI" id="CHEBI:15378"/>
        <dbReference type="ChEBI" id="CHEBI:28938"/>
        <dbReference type="ChEBI" id="CHEBI:58453"/>
        <dbReference type="ChEBI" id="CHEBI:58614"/>
        <dbReference type="EC" id="3.5.4.26"/>
    </reaction>
</comment>
<evidence type="ECO:0000256" key="13">
    <source>
        <dbReference type="ARBA" id="ARBA00049886"/>
    </source>
</evidence>
<dbReference type="Gene3D" id="3.40.140.10">
    <property type="entry name" value="Cytidine Deaminase, domain 2"/>
    <property type="match status" value="1"/>
</dbReference>
<dbReference type="Gene3D" id="3.40.430.10">
    <property type="entry name" value="Dihydrofolate Reductase, subunit A"/>
    <property type="match status" value="1"/>
</dbReference>
<keyword evidence="9 14" id="KW-0521">NADP</keyword>
<comment type="pathway">
    <text evidence="2 14">Cofactor biosynthesis; riboflavin biosynthesis; 5-amino-6-(D-ribitylamino)uracil from GTP: step 2/4.</text>
</comment>
<evidence type="ECO:0000256" key="1">
    <source>
        <dbReference type="ARBA" id="ARBA00002151"/>
    </source>
</evidence>
<dbReference type="InterPro" id="IPR002125">
    <property type="entry name" value="CMP_dCMP_dom"/>
</dbReference>
<comment type="similarity">
    <text evidence="4 14">In the N-terminal section; belongs to the cytidine and deoxycytidylate deaminase family.</text>
</comment>
<keyword evidence="8 14" id="KW-0862">Zinc</keyword>
<dbReference type="GO" id="GO:0008835">
    <property type="term" value="F:diaminohydroxyphosphoribosylaminopyrimidine deaminase activity"/>
    <property type="evidence" value="ECO:0007669"/>
    <property type="project" value="UniProtKB-EC"/>
</dbReference>
<dbReference type="GO" id="GO:0009231">
    <property type="term" value="P:riboflavin biosynthetic process"/>
    <property type="evidence" value="ECO:0007669"/>
    <property type="project" value="UniProtKB-UniPathway"/>
</dbReference>
<evidence type="ECO:0000256" key="5">
    <source>
        <dbReference type="ARBA" id="ARBA00007417"/>
    </source>
</evidence>
<comment type="pathway">
    <text evidence="3 14">Cofactor biosynthesis; riboflavin biosynthesis; 5-amino-6-(D-ribitylamino)uracil from GTP: step 3/4.</text>
</comment>
<evidence type="ECO:0000256" key="15">
    <source>
        <dbReference type="PIRSR" id="PIRSR006769-1"/>
    </source>
</evidence>
<dbReference type="KEGG" id="lje:BUE77_00595"/>
<dbReference type="Proteomes" id="UP001385848">
    <property type="component" value="Unassembled WGS sequence"/>
</dbReference>
<feature type="binding site" evidence="16">
    <location>
        <position position="186"/>
    </location>
    <ligand>
        <name>substrate</name>
    </ligand>
</feature>
<dbReference type="PROSITE" id="PS51747">
    <property type="entry name" value="CYT_DCMP_DEAMINASES_2"/>
    <property type="match status" value="1"/>
</dbReference>
<feature type="binding site" evidence="17">
    <location>
        <position position="52"/>
    </location>
    <ligand>
        <name>Zn(2+)</name>
        <dbReference type="ChEBI" id="CHEBI:29105"/>
        <note>catalytic</note>
    </ligand>
</feature>
<dbReference type="Pfam" id="PF00383">
    <property type="entry name" value="dCMP_cyt_deam_1"/>
    <property type="match status" value="1"/>
</dbReference>
<dbReference type="UniPathway" id="UPA00275">
    <property type="reaction ID" value="UER00401"/>
</dbReference>
<dbReference type="InterPro" id="IPR002734">
    <property type="entry name" value="RibDG_C"/>
</dbReference>
<dbReference type="GeneID" id="31742195"/>
<dbReference type="PROSITE" id="PS00903">
    <property type="entry name" value="CYT_DCMP_DEAMINASES_1"/>
    <property type="match status" value="1"/>
</dbReference>
<feature type="binding site" evidence="16">
    <location>
        <position position="206"/>
    </location>
    <ligand>
        <name>substrate</name>
    </ligand>
</feature>
<dbReference type="EC" id="1.1.1.193" evidence="14"/>
<dbReference type="PANTHER" id="PTHR38011">
    <property type="entry name" value="DIHYDROFOLATE REDUCTASE FAMILY PROTEIN (AFU_ORTHOLOGUE AFUA_8G06820)"/>
    <property type="match status" value="1"/>
</dbReference>
<dbReference type="EMBL" id="JBBVUL010000027">
    <property type="protein sequence ID" value="MEL0566043.1"/>
    <property type="molecule type" value="Genomic_DNA"/>
</dbReference>
<feature type="binding site" evidence="16">
    <location>
        <begin position="290"/>
        <end position="296"/>
    </location>
    <ligand>
        <name>NADP(+)</name>
        <dbReference type="ChEBI" id="CHEBI:58349"/>
    </ligand>
</feature>
<evidence type="ECO:0000256" key="8">
    <source>
        <dbReference type="ARBA" id="ARBA00022833"/>
    </source>
</evidence>
<dbReference type="InterPro" id="IPR024072">
    <property type="entry name" value="DHFR-like_dom_sf"/>
</dbReference>